<accession>A0AAD5QH42</accession>
<name>A0AAD5QH42_PARTN</name>
<comment type="similarity">
    <text evidence="1">Belongs to the peptidase M2 family.</text>
</comment>
<dbReference type="GO" id="GO:0008237">
    <property type="term" value="F:metallopeptidase activity"/>
    <property type="evidence" value="ECO:0007669"/>
    <property type="project" value="InterPro"/>
</dbReference>
<dbReference type="SUPFAM" id="SSF55486">
    <property type="entry name" value="Metalloproteases ('zincins'), catalytic domain"/>
    <property type="match status" value="1"/>
</dbReference>
<dbReference type="InterPro" id="IPR001548">
    <property type="entry name" value="Peptidase_M2"/>
</dbReference>
<feature type="signal peptide" evidence="5">
    <location>
        <begin position="1"/>
        <end position="27"/>
    </location>
</feature>
<feature type="chain" id="PRO_5041898119" evidence="5">
    <location>
        <begin position="28"/>
        <end position="86"/>
    </location>
</feature>
<evidence type="ECO:0000256" key="3">
    <source>
        <dbReference type="ARBA" id="ARBA00023157"/>
    </source>
</evidence>
<dbReference type="GO" id="GO:0006508">
    <property type="term" value="P:proteolysis"/>
    <property type="evidence" value="ECO:0007669"/>
    <property type="project" value="InterPro"/>
</dbReference>
<keyword evidence="2 5" id="KW-0732">Signal</keyword>
<gene>
    <name evidence="6" type="primary">ACN1_2</name>
    <name evidence="6" type="ORF">KIN20_001595</name>
</gene>
<dbReference type="GO" id="GO:0008241">
    <property type="term" value="F:peptidyl-dipeptidase activity"/>
    <property type="evidence" value="ECO:0007669"/>
    <property type="project" value="InterPro"/>
</dbReference>
<evidence type="ECO:0000256" key="2">
    <source>
        <dbReference type="ARBA" id="ARBA00022729"/>
    </source>
</evidence>
<evidence type="ECO:0000313" key="7">
    <source>
        <dbReference type="Proteomes" id="UP001196413"/>
    </source>
</evidence>
<evidence type="ECO:0000256" key="1">
    <source>
        <dbReference type="ARBA" id="ARBA00008139"/>
    </source>
</evidence>
<dbReference type="Proteomes" id="UP001196413">
    <property type="component" value="Unassembled WGS sequence"/>
</dbReference>
<protein>
    <submittedName>
        <fullName evidence="6">Inactive angiotensin-converting enzyme- protein</fullName>
    </submittedName>
</protein>
<keyword evidence="7" id="KW-1185">Reference proteome</keyword>
<organism evidence="6 7">
    <name type="scientific">Parelaphostrongylus tenuis</name>
    <name type="common">Meningeal worm</name>
    <dbReference type="NCBI Taxonomy" id="148309"/>
    <lineage>
        <taxon>Eukaryota</taxon>
        <taxon>Metazoa</taxon>
        <taxon>Ecdysozoa</taxon>
        <taxon>Nematoda</taxon>
        <taxon>Chromadorea</taxon>
        <taxon>Rhabditida</taxon>
        <taxon>Rhabditina</taxon>
        <taxon>Rhabditomorpha</taxon>
        <taxon>Strongyloidea</taxon>
        <taxon>Metastrongylidae</taxon>
        <taxon>Parelaphostrongylus</taxon>
    </lineage>
</organism>
<sequence>MRSVGYARLLNLLIHLWLKCTINTCTNKQPFLFREPASPSISDAIAKVFAHLSTNPHYLYSHKLIDASHLDIKDSLIIKQSFTKKL</sequence>
<evidence type="ECO:0000256" key="5">
    <source>
        <dbReference type="SAM" id="SignalP"/>
    </source>
</evidence>
<keyword evidence="3" id="KW-1015">Disulfide bond</keyword>
<reference evidence="6" key="1">
    <citation type="submission" date="2021-06" db="EMBL/GenBank/DDBJ databases">
        <title>Parelaphostrongylus tenuis whole genome reference sequence.</title>
        <authorList>
            <person name="Garwood T.J."/>
            <person name="Larsen P.A."/>
            <person name="Fountain-Jones N.M."/>
            <person name="Garbe J.R."/>
            <person name="Macchietto M.G."/>
            <person name="Kania S.A."/>
            <person name="Gerhold R.W."/>
            <person name="Richards J.E."/>
            <person name="Wolf T.M."/>
        </authorList>
    </citation>
    <scope>NUCLEOTIDE SEQUENCE</scope>
    <source>
        <strain evidence="6">MNPRO001-30</strain>
        <tissue evidence="6">Meninges</tissue>
    </source>
</reference>
<dbReference type="GO" id="GO:0016020">
    <property type="term" value="C:membrane"/>
    <property type="evidence" value="ECO:0007669"/>
    <property type="project" value="InterPro"/>
</dbReference>
<evidence type="ECO:0000313" key="6">
    <source>
        <dbReference type="EMBL" id="KAJ1346706.1"/>
    </source>
</evidence>
<proteinExistence type="inferred from homology"/>
<dbReference type="AlphaFoldDB" id="A0AAD5QH42"/>
<keyword evidence="4" id="KW-0325">Glycoprotein</keyword>
<comment type="caution">
    <text evidence="6">The sequence shown here is derived from an EMBL/GenBank/DDBJ whole genome shotgun (WGS) entry which is preliminary data.</text>
</comment>
<dbReference type="Pfam" id="PF01401">
    <property type="entry name" value="Peptidase_M2"/>
    <property type="match status" value="1"/>
</dbReference>
<evidence type="ECO:0000256" key="4">
    <source>
        <dbReference type="ARBA" id="ARBA00023180"/>
    </source>
</evidence>
<dbReference type="EMBL" id="JAHQIW010000210">
    <property type="protein sequence ID" value="KAJ1346706.1"/>
    <property type="molecule type" value="Genomic_DNA"/>
</dbReference>